<name>A0A1B2AH36_9SPHN</name>
<dbReference type="KEGG" id="ado:A6F68_02925"/>
<keyword evidence="1" id="KW-0732">Signal</keyword>
<dbReference type="CDD" id="cd05483">
    <property type="entry name" value="retropepsin_like_bacteria"/>
    <property type="match status" value="1"/>
</dbReference>
<dbReference type="InterPro" id="IPR021109">
    <property type="entry name" value="Peptidase_aspartic_dom_sf"/>
</dbReference>
<protein>
    <submittedName>
        <fullName evidence="2">Retroviral aspartyl protease</fullName>
    </submittedName>
</protein>
<dbReference type="PATRIC" id="fig|692370.5.peg.2926"/>
<dbReference type="SUPFAM" id="SSF50630">
    <property type="entry name" value="Acid proteases"/>
    <property type="match status" value="1"/>
</dbReference>
<dbReference type="GO" id="GO:0006508">
    <property type="term" value="P:proteolysis"/>
    <property type="evidence" value="ECO:0007669"/>
    <property type="project" value="UniProtKB-KW"/>
</dbReference>
<feature type="signal peptide" evidence="1">
    <location>
        <begin position="1"/>
        <end position="25"/>
    </location>
</feature>
<dbReference type="STRING" id="692370.A6F68_02925"/>
<gene>
    <name evidence="2" type="ORF">A6F68_02925</name>
</gene>
<dbReference type="OrthoDB" id="107347at2"/>
<sequence>MANRPAAIASITLALLLGAAAPPVAEDRPYTLIDGEPQAAPGEVVAGDADRYNRMTVPVTIEGKGPFRFMIDTGSQATVVSRHLGERLQLPSLGQATVVGMAARKRVNLVRLDGLELASRMFDNLHVPMLEAQHIGADGILGLDSLQDLRVLIDFRADSIAVDDAKALGGNRGYEIVVRARNKLGRLIITDAEIDGVRTAVVIDTGSQGSIGNLALQTRLRARRGKEVTSTDVTGTEITGRLDIARTLRIGAQGGRGLTLEGLSVSYADAPAFAALGLGAKPAMVLGIEDLRLFDRVAIDFAERTVLFDLPKGSLRSMPVELRDDMKRL</sequence>
<dbReference type="AlphaFoldDB" id="A0A1B2AH36"/>
<accession>A0A1B2AH36</accession>
<dbReference type="EMBL" id="CP016591">
    <property type="protein sequence ID" value="ANY21405.1"/>
    <property type="molecule type" value="Genomic_DNA"/>
</dbReference>
<dbReference type="RefSeq" id="WP_084001859.1">
    <property type="nucleotide sequence ID" value="NZ_CP016591.1"/>
</dbReference>
<evidence type="ECO:0000313" key="3">
    <source>
        <dbReference type="Proteomes" id="UP000092932"/>
    </source>
</evidence>
<evidence type="ECO:0000256" key="1">
    <source>
        <dbReference type="SAM" id="SignalP"/>
    </source>
</evidence>
<reference evidence="2 3" key="1">
    <citation type="submission" date="2016-07" db="EMBL/GenBank/DDBJ databases">
        <title>Complete genome sequence of Altererythrobacter dongtanensis KCTC 22672, a type strain with esterase isolated from tidal flat.</title>
        <authorList>
            <person name="Cheng H."/>
            <person name="Wu Y.-H."/>
            <person name="Zhou P."/>
            <person name="Huo Y.-Y."/>
            <person name="Wang C.-S."/>
            <person name="Xu X.-W."/>
        </authorList>
    </citation>
    <scope>NUCLEOTIDE SEQUENCE [LARGE SCALE GENOMIC DNA]</scope>
    <source>
        <strain evidence="2 3">KCTC 22672</strain>
    </source>
</reference>
<feature type="chain" id="PRO_5008534255" evidence="1">
    <location>
        <begin position="26"/>
        <end position="329"/>
    </location>
</feature>
<evidence type="ECO:0000313" key="2">
    <source>
        <dbReference type="EMBL" id="ANY21405.1"/>
    </source>
</evidence>
<keyword evidence="3" id="KW-1185">Reference proteome</keyword>
<organism evidence="2 3">
    <name type="scientific">Tsuneonella dongtanensis</name>
    <dbReference type="NCBI Taxonomy" id="692370"/>
    <lineage>
        <taxon>Bacteria</taxon>
        <taxon>Pseudomonadati</taxon>
        <taxon>Pseudomonadota</taxon>
        <taxon>Alphaproteobacteria</taxon>
        <taxon>Sphingomonadales</taxon>
        <taxon>Erythrobacteraceae</taxon>
        <taxon>Tsuneonella</taxon>
    </lineage>
</organism>
<keyword evidence="2" id="KW-0645">Protease</keyword>
<dbReference type="Pfam" id="PF13650">
    <property type="entry name" value="Asp_protease_2"/>
    <property type="match status" value="1"/>
</dbReference>
<keyword evidence="2" id="KW-0378">Hydrolase</keyword>
<dbReference type="GO" id="GO:0008233">
    <property type="term" value="F:peptidase activity"/>
    <property type="evidence" value="ECO:0007669"/>
    <property type="project" value="UniProtKB-KW"/>
</dbReference>
<dbReference type="InterPro" id="IPR034122">
    <property type="entry name" value="Retropepsin-like_bacterial"/>
</dbReference>
<dbReference type="Gene3D" id="2.40.70.10">
    <property type="entry name" value="Acid Proteases"/>
    <property type="match status" value="2"/>
</dbReference>
<proteinExistence type="predicted"/>
<dbReference type="Proteomes" id="UP000092932">
    <property type="component" value="Chromosome"/>
</dbReference>